<feature type="domain" description="HIT" evidence="5">
    <location>
        <begin position="93"/>
        <end position="170"/>
    </location>
</feature>
<dbReference type="InterPro" id="IPR001310">
    <property type="entry name" value="Histidine_triad_HIT"/>
</dbReference>
<dbReference type="InterPro" id="IPR011146">
    <property type="entry name" value="HIT-like"/>
</dbReference>
<dbReference type="GO" id="GO:0009117">
    <property type="term" value="P:nucleotide metabolic process"/>
    <property type="evidence" value="ECO:0007669"/>
    <property type="project" value="TreeGrafter"/>
</dbReference>
<evidence type="ECO:0000256" key="3">
    <source>
        <dbReference type="PROSITE-ProRule" id="PRU00464"/>
    </source>
</evidence>
<accession>A0A238FFY8</accession>
<dbReference type="STRING" id="269621.A0A238FFY8"/>
<protein>
    <submittedName>
        <fullName evidence="6">BQ2448_1340 protein</fullName>
    </submittedName>
</protein>
<sequence length="226" mass="24766">MASSQQANSSYPHASGSSSSRRSEIGLDTTGKLPRGGPIETEDGCTFCQIRDNVRAAFKVYEDEHLMAFLDILPIREGAKSRHRAEPDRMSSPAQDRHLLVVPKAHYARVSQLPSSISSHLGAVLPLLCRSLVKALNNPDFNIVSNTGYAQIVHHVHFHIVPAPKLDAPSTSTSTLASGNRSGWASLVGREELDDSEGEELAGRIRTCVEKEVEKEKEARFVRTKL</sequence>
<organism evidence="6 7">
    <name type="scientific">Microbotryum intermedium</name>
    <dbReference type="NCBI Taxonomy" id="269621"/>
    <lineage>
        <taxon>Eukaryota</taxon>
        <taxon>Fungi</taxon>
        <taxon>Dikarya</taxon>
        <taxon>Basidiomycota</taxon>
        <taxon>Pucciniomycotina</taxon>
        <taxon>Microbotryomycetes</taxon>
        <taxon>Microbotryales</taxon>
        <taxon>Microbotryaceae</taxon>
        <taxon>Microbotryum</taxon>
    </lineage>
</organism>
<feature type="active site" description="Tele-AMP-histidine intermediate" evidence="1">
    <location>
        <position position="157"/>
    </location>
</feature>
<dbReference type="Proteomes" id="UP000198372">
    <property type="component" value="Unassembled WGS sequence"/>
</dbReference>
<evidence type="ECO:0000313" key="7">
    <source>
        <dbReference type="Proteomes" id="UP000198372"/>
    </source>
</evidence>
<reference evidence="7" key="1">
    <citation type="submission" date="2016-09" db="EMBL/GenBank/DDBJ databases">
        <authorList>
            <person name="Jeantristanb JTB J.-T."/>
            <person name="Ricardo R."/>
        </authorList>
    </citation>
    <scope>NUCLEOTIDE SEQUENCE [LARGE SCALE GENOMIC DNA]</scope>
</reference>
<keyword evidence="7" id="KW-1185">Reference proteome</keyword>
<evidence type="ECO:0000256" key="2">
    <source>
        <dbReference type="PIRSR" id="PIRSR601310-3"/>
    </source>
</evidence>
<proteinExistence type="predicted"/>
<dbReference type="PANTHER" id="PTHR46648">
    <property type="entry name" value="HIT FAMILY PROTEIN 1"/>
    <property type="match status" value="1"/>
</dbReference>
<feature type="region of interest" description="Disordered" evidence="4">
    <location>
        <begin position="1"/>
        <end position="38"/>
    </location>
</feature>
<dbReference type="SUPFAM" id="SSF54197">
    <property type="entry name" value="HIT-like"/>
    <property type="match status" value="1"/>
</dbReference>
<evidence type="ECO:0000313" key="6">
    <source>
        <dbReference type="EMBL" id="SCV69946.1"/>
    </source>
</evidence>
<gene>
    <name evidence="6" type="ORF">BQ2448_1340</name>
</gene>
<feature type="short sequence motif" description="Histidine triad motif" evidence="2 3">
    <location>
        <begin position="155"/>
        <end position="159"/>
    </location>
</feature>
<feature type="compositionally biased region" description="Low complexity" evidence="4">
    <location>
        <begin position="9"/>
        <end position="20"/>
    </location>
</feature>
<dbReference type="OrthoDB" id="672793at2759"/>
<dbReference type="Gene3D" id="3.30.428.10">
    <property type="entry name" value="HIT-like"/>
    <property type="match status" value="1"/>
</dbReference>
<dbReference type="EMBL" id="FMSP01000005">
    <property type="protein sequence ID" value="SCV69946.1"/>
    <property type="molecule type" value="Genomic_DNA"/>
</dbReference>
<dbReference type="Pfam" id="PF01230">
    <property type="entry name" value="HIT"/>
    <property type="match status" value="1"/>
</dbReference>
<dbReference type="PROSITE" id="PS51084">
    <property type="entry name" value="HIT_2"/>
    <property type="match status" value="1"/>
</dbReference>
<name>A0A238FFY8_9BASI</name>
<dbReference type="InterPro" id="IPR036265">
    <property type="entry name" value="HIT-like_sf"/>
</dbReference>
<evidence type="ECO:0000259" key="5">
    <source>
        <dbReference type="PROSITE" id="PS51084"/>
    </source>
</evidence>
<dbReference type="AlphaFoldDB" id="A0A238FFY8"/>
<evidence type="ECO:0000256" key="1">
    <source>
        <dbReference type="PIRSR" id="PIRSR601310-1"/>
    </source>
</evidence>
<dbReference type="PANTHER" id="PTHR46648:SF1">
    <property type="entry name" value="ADENOSINE 5'-MONOPHOSPHORAMIDASE HNT1"/>
    <property type="match status" value="1"/>
</dbReference>
<evidence type="ECO:0000256" key="4">
    <source>
        <dbReference type="SAM" id="MobiDB-lite"/>
    </source>
</evidence>
<dbReference type="GO" id="GO:0003824">
    <property type="term" value="F:catalytic activity"/>
    <property type="evidence" value="ECO:0007669"/>
    <property type="project" value="InterPro"/>
</dbReference>